<dbReference type="VEuPathDB" id="VectorBase:RSAN_037074"/>
<feature type="region of interest" description="Disordered" evidence="1">
    <location>
        <begin position="1"/>
        <end position="27"/>
    </location>
</feature>
<dbReference type="EMBL" id="JABSTV010001246">
    <property type="protein sequence ID" value="KAH7976998.1"/>
    <property type="molecule type" value="Genomic_DNA"/>
</dbReference>
<sequence length="101" mass="11039">MDLWRHSSEFDGPKPNPHDPTGFHGDDWYGRKGFHGLSCDVEATENAGDEKYAEVDKVSVAYAHVDCHNGNEEAEESRDGEVAAVEEGKDEDNAGSDDGTE</sequence>
<dbReference type="AlphaFoldDB" id="A0A9D4QG94"/>
<feature type="compositionally biased region" description="Acidic residues" evidence="1">
    <location>
        <begin position="88"/>
        <end position="101"/>
    </location>
</feature>
<keyword evidence="3" id="KW-1185">Reference proteome</keyword>
<evidence type="ECO:0000256" key="1">
    <source>
        <dbReference type="SAM" id="MobiDB-lite"/>
    </source>
</evidence>
<proteinExistence type="predicted"/>
<evidence type="ECO:0000313" key="2">
    <source>
        <dbReference type="EMBL" id="KAH7976998.1"/>
    </source>
</evidence>
<accession>A0A9D4QG94</accession>
<dbReference type="Proteomes" id="UP000821837">
    <property type="component" value="Chromosome 10"/>
</dbReference>
<feature type="compositionally biased region" description="Basic and acidic residues" evidence="1">
    <location>
        <begin position="1"/>
        <end position="12"/>
    </location>
</feature>
<name>A0A9D4QG94_RHISA</name>
<feature type="compositionally biased region" description="Basic and acidic residues" evidence="1">
    <location>
        <begin position="67"/>
        <end position="81"/>
    </location>
</feature>
<organism evidence="2 3">
    <name type="scientific">Rhipicephalus sanguineus</name>
    <name type="common">Brown dog tick</name>
    <name type="synonym">Ixodes sanguineus</name>
    <dbReference type="NCBI Taxonomy" id="34632"/>
    <lineage>
        <taxon>Eukaryota</taxon>
        <taxon>Metazoa</taxon>
        <taxon>Ecdysozoa</taxon>
        <taxon>Arthropoda</taxon>
        <taxon>Chelicerata</taxon>
        <taxon>Arachnida</taxon>
        <taxon>Acari</taxon>
        <taxon>Parasitiformes</taxon>
        <taxon>Ixodida</taxon>
        <taxon>Ixodoidea</taxon>
        <taxon>Ixodidae</taxon>
        <taxon>Rhipicephalinae</taxon>
        <taxon>Rhipicephalus</taxon>
        <taxon>Rhipicephalus</taxon>
    </lineage>
</organism>
<evidence type="ECO:0000313" key="3">
    <source>
        <dbReference type="Proteomes" id="UP000821837"/>
    </source>
</evidence>
<feature type="region of interest" description="Disordered" evidence="1">
    <location>
        <begin position="67"/>
        <end position="101"/>
    </location>
</feature>
<gene>
    <name evidence="2" type="ORF">HPB52_022808</name>
</gene>
<reference evidence="2" key="2">
    <citation type="submission" date="2021-09" db="EMBL/GenBank/DDBJ databases">
        <authorList>
            <person name="Jia N."/>
            <person name="Wang J."/>
            <person name="Shi W."/>
            <person name="Du L."/>
            <person name="Sun Y."/>
            <person name="Zhan W."/>
            <person name="Jiang J."/>
            <person name="Wang Q."/>
            <person name="Zhang B."/>
            <person name="Ji P."/>
            <person name="Sakyi L.B."/>
            <person name="Cui X."/>
            <person name="Yuan T."/>
            <person name="Jiang B."/>
            <person name="Yang W."/>
            <person name="Lam T.T.-Y."/>
            <person name="Chang Q."/>
            <person name="Ding S."/>
            <person name="Wang X."/>
            <person name="Zhu J."/>
            <person name="Ruan X."/>
            <person name="Zhao L."/>
            <person name="Wei J."/>
            <person name="Que T."/>
            <person name="Du C."/>
            <person name="Cheng J."/>
            <person name="Dai P."/>
            <person name="Han X."/>
            <person name="Huang E."/>
            <person name="Gao Y."/>
            <person name="Liu J."/>
            <person name="Shao H."/>
            <person name="Ye R."/>
            <person name="Li L."/>
            <person name="Wei W."/>
            <person name="Wang X."/>
            <person name="Wang C."/>
            <person name="Huo Q."/>
            <person name="Li W."/>
            <person name="Guo W."/>
            <person name="Chen H."/>
            <person name="Chen S."/>
            <person name="Zhou L."/>
            <person name="Zhou L."/>
            <person name="Ni X."/>
            <person name="Tian J."/>
            <person name="Zhou Y."/>
            <person name="Sheng Y."/>
            <person name="Liu T."/>
            <person name="Pan Y."/>
            <person name="Xia L."/>
            <person name="Li J."/>
            <person name="Zhao F."/>
            <person name="Cao W."/>
        </authorList>
    </citation>
    <scope>NUCLEOTIDE SEQUENCE</scope>
    <source>
        <strain evidence="2">Rsan-2018</strain>
        <tissue evidence="2">Larvae</tissue>
    </source>
</reference>
<comment type="caution">
    <text evidence="2">The sequence shown here is derived from an EMBL/GenBank/DDBJ whole genome shotgun (WGS) entry which is preliminary data.</text>
</comment>
<protein>
    <submittedName>
        <fullName evidence="2">Uncharacterized protein</fullName>
    </submittedName>
</protein>
<reference evidence="2" key="1">
    <citation type="journal article" date="2020" name="Cell">
        <title>Large-Scale Comparative Analyses of Tick Genomes Elucidate Their Genetic Diversity and Vector Capacities.</title>
        <authorList>
            <consortium name="Tick Genome and Microbiome Consortium (TIGMIC)"/>
            <person name="Jia N."/>
            <person name="Wang J."/>
            <person name="Shi W."/>
            <person name="Du L."/>
            <person name="Sun Y."/>
            <person name="Zhan W."/>
            <person name="Jiang J.F."/>
            <person name="Wang Q."/>
            <person name="Zhang B."/>
            <person name="Ji P."/>
            <person name="Bell-Sakyi L."/>
            <person name="Cui X.M."/>
            <person name="Yuan T.T."/>
            <person name="Jiang B.G."/>
            <person name="Yang W.F."/>
            <person name="Lam T.T."/>
            <person name="Chang Q.C."/>
            <person name="Ding S.J."/>
            <person name="Wang X.J."/>
            <person name="Zhu J.G."/>
            <person name="Ruan X.D."/>
            <person name="Zhao L."/>
            <person name="Wei J.T."/>
            <person name="Ye R.Z."/>
            <person name="Que T.C."/>
            <person name="Du C.H."/>
            <person name="Zhou Y.H."/>
            <person name="Cheng J.X."/>
            <person name="Dai P.F."/>
            <person name="Guo W.B."/>
            <person name="Han X.H."/>
            <person name="Huang E.J."/>
            <person name="Li L.F."/>
            <person name="Wei W."/>
            <person name="Gao Y.C."/>
            <person name="Liu J.Z."/>
            <person name="Shao H.Z."/>
            <person name="Wang X."/>
            <person name="Wang C.C."/>
            <person name="Yang T.C."/>
            <person name="Huo Q.B."/>
            <person name="Li W."/>
            <person name="Chen H.Y."/>
            <person name="Chen S.E."/>
            <person name="Zhou L.G."/>
            <person name="Ni X.B."/>
            <person name="Tian J.H."/>
            <person name="Sheng Y."/>
            <person name="Liu T."/>
            <person name="Pan Y.S."/>
            <person name="Xia L.Y."/>
            <person name="Li J."/>
            <person name="Zhao F."/>
            <person name="Cao W.C."/>
        </authorList>
    </citation>
    <scope>NUCLEOTIDE SEQUENCE</scope>
    <source>
        <strain evidence="2">Rsan-2018</strain>
    </source>
</reference>